<evidence type="ECO:0000313" key="4">
    <source>
        <dbReference type="EMBL" id="KAB0345991.1"/>
    </source>
</evidence>
<dbReference type="Pfam" id="PF01198">
    <property type="entry name" value="Ribosomal_L31e"/>
    <property type="match status" value="1"/>
</dbReference>
<dbReference type="GO" id="GO:0002181">
    <property type="term" value="P:cytoplasmic translation"/>
    <property type="evidence" value="ECO:0007669"/>
    <property type="project" value="TreeGrafter"/>
</dbReference>
<dbReference type="InterPro" id="IPR000054">
    <property type="entry name" value="Ribosomal_eL31"/>
</dbReference>
<feature type="non-terminal residue" evidence="4">
    <location>
        <position position="1"/>
    </location>
</feature>
<comment type="similarity">
    <text evidence="1">Belongs to the eukaryotic ribosomal protein eL31 family.</text>
</comment>
<dbReference type="PANTHER" id="PTHR10956:SF0">
    <property type="entry name" value="60S RIBOSOMAL PROTEIN L31"/>
    <property type="match status" value="1"/>
</dbReference>
<evidence type="ECO:0000256" key="3">
    <source>
        <dbReference type="ARBA" id="ARBA00023274"/>
    </source>
</evidence>
<dbReference type="SUPFAM" id="SSF54575">
    <property type="entry name" value="Ribosomal protein L31e"/>
    <property type="match status" value="1"/>
</dbReference>
<sequence length="95" mass="11176">KRGKSAINERIINIQKCTHRVTFEKYMGTPDVCIDSRLIKADWTKRIRNVPHCTHVQLCRKYNEDEDSPNKLYTLVTFVPVIIFKNLQTVNVEEN</sequence>
<dbReference type="InterPro" id="IPR023621">
    <property type="entry name" value="Ribosomal_eL31_dom_sf"/>
</dbReference>
<dbReference type="AlphaFoldDB" id="A0A5N3V9L5"/>
<evidence type="ECO:0000313" key="5">
    <source>
        <dbReference type="Proteomes" id="UP000326062"/>
    </source>
</evidence>
<evidence type="ECO:0008006" key="6">
    <source>
        <dbReference type="Google" id="ProtNLM"/>
    </source>
</evidence>
<keyword evidence="3" id="KW-0687">Ribonucleoprotein</keyword>
<name>A0A5N3V9L5_MUNRE</name>
<dbReference type="GO" id="GO:0022625">
    <property type="term" value="C:cytosolic large ribosomal subunit"/>
    <property type="evidence" value="ECO:0007669"/>
    <property type="project" value="TreeGrafter"/>
</dbReference>
<dbReference type="Gene3D" id="3.10.440.10">
    <property type="match status" value="1"/>
</dbReference>
<reference evidence="4 5" key="1">
    <citation type="submission" date="2019-06" db="EMBL/GenBank/DDBJ databases">
        <title>Discovery of a novel chromosome fission-fusion reversal in muntjac.</title>
        <authorList>
            <person name="Mudd A.B."/>
            <person name="Bredeson J.V."/>
            <person name="Baum R."/>
            <person name="Hockemeyer D."/>
            <person name="Rokhsar D.S."/>
        </authorList>
    </citation>
    <scope>NUCLEOTIDE SEQUENCE [LARGE SCALE GENOMIC DNA]</scope>
    <source>
        <strain evidence="4">UCam_UCB_Mr</strain>
        <tissue evidence="4">Fibroblast cell line</tissue>
    </source>
</reference>
<protein>
    <recommendedName>
        <fullName evidence="6">60S ribosomal protein L31</fullName>
    </recommendedName>
</protein>
<keyword evidence="2" id="KW-0689">Ribosomal protein</keyword>
<comment type="caution">
    <text evidence="4">The sequence shown here is derived from an EMBL/GenBank/DDBJ whole genome shotgun (WGS) entry which is preliminary data.</text>
</comment>
<dbReference type="PANTHER" id="PTHR10956">
    <property type="entry name" value="60S RIBOSOMAL PROTEIN L31"/>
    <property type="match status" value="1"/>
</dbReference>
<dbReference type="Proteomes" id="UP000326062">
    <property type="component" value="Unassembled WGS sequence"/>
</dbReference>
<gene>
    <name evidence="4" type="ORF">FD755_024358</name>
</gene>
<dbReference type="GO" id="GO:0003735">
    <property type="term" value="F:structural constituent of ribosome"/>
    <property type="evidence" value="ECO:0007669"/>
    <property type="project" value="InterPro"/>
</dbReference>
<proteinExistence type="inferred from homology"/>
<dbReference type="EMBL" id="VCEB01002532">
    <property type="protein sequence ID" value="KAB0345991.1"/>
    <property type="molecule type" value="Genomic_DNA"/>
</dbReference>
<organism evidence="4 5">
    <name type="scientific">Muntiacus reevesi</name>
    <name type="common">Reeves' muntjac</name>
    <name type="synonym">Cervus reevesi</name>
    <dbReference type="NCBI Taxonomy" id="9886"/>
    <lineage>
        <taxon>Eukaryota</taxon>
        <taxon>Metazoa</taxon>
        <taxon>Chordata</taxon>
        <taxon>Craniata</taxon>
        <taxon>Vertebrata</taxon>
        <taxon>Euteleostomi</taxon>
        <taxon>Mammalia</taxon>
        <taxon>Eutheria</taxon>
        <taxon>Laurasiatheria</taxon>
        <taxon>Artiodactyla</taxon>
        <taxon>Ruminantia</taxon>
        <taxon>Pecora</taxon>
        <taxon>Cervidae</taxon>
        <taxon>Muntiacinae</taxon>
        <taxon>Muntiacus</taxon>
    </lineage>
</organism>
<dbReference type="SMART" id="SM01380">
    <property type="entry name" value="Ribosomal_L31e"/>
    <property type="match status" value="1"/>
</dbReference>
<keyword evidence="5" id="KW-1185">Reference proteome</keyword>
<evidence type="ECO:0000256" key="2">
    <source>
        <dbReference type="ARBA" id="ARBA00022980"/>
    </source>
</evidence>
<accession>A0A5N3V9L5</accession>
<evidence type="ECO:0000256" key="1">
    <source>
        <dbReference type="ARBA" id="ARBA00010808"/>
    </source>
</evidence>